<dbReference type="Gene3D" id="3.90.550.10">
    <property type="entry name" value="Spore Coat Polysaccharide Biosynthesis Protein SpsA, Chain A"/>
    <property type="match status" value="1"/>
</dbReference>
<evidence type="ECO:0000259" key="1">
    <source>
        <dbReference type="Pfam" id="PF00535"/>
    </source>
</evidence>
<dbReference type="InterPro" id="IPR001173">
    <property type="entry name" value="Glyco_trans_2-like"/>
</dbReference>
<feature type="domain" description="Glycosyltransferase 2-like" evidence="1">
    <location>
        <begin position="7"/>
        <end position="135"/>
    </location>
</feature>
<dbReference type="EMBL" id="JASCRZ010000005">
    <property type="protein sequence ID" value="MDI5895573.1"/>
    <property type="molecule type" value="Genomic_DNA"/>
</dbReference>
<dbReference type="Proteomes" id="UP001243403">
    <property type="component" value="Unassembled WGS sequence"/>
</dbReference>
<comment type="caution">
    <text evidence="2">The sequence shown here is derived from an EMBL/GenBank/DDBJ whole genome shotgun (WGS) entry which is preliminary data.</text>
</comment>
<dbReference type="PANTHER" id="PTHR43685:SF2">
    <property type="entry name" value="GLYCOSYLTRANSFERASE 2-LIKE DOMAIN-CONTAINING PROTEIN"/>
    <property type="match status" value="1"/>
</dbReference>
<gene>
    <name evidence="2" type="ORF">QLS65_11790</name>
</gene>
<evidence type="ECO:0000313" key="2">
    <source>
        <dbReference type="EMBL" id="MDI5895573.1"/>
    </source>
</evidence>
<dbReference type="InterPro" id="IPR050834">
    <property type="entry name" value="Glycosyltransf_2"/>
</dbReference>
<protein>
    <submittedName>
        <fullName evidence="2">Glycosyltransferase</fullName>
        <ecNumber evidence="2">2.4.-.-</ecNumber>
    </submittedName>
</protein>
<keyword evidence="2" id="KW-0328">Glycosyltransferase</keyword>
<evidence type="ECO:0000313" key="3">
    <source>
        <dbReference type="Proteomes" id="UP001243403"/>
    </source>
</evidence>
<dbReference type="EC" id="2.4.-.-" evidence="2"/>
<dbReference type="GO" id="GO:0016757">
    <property type="term" value="F:glycosyltransferase activity"/>
    <property type="evidence" value="ECO:0007669"/>
    <property type="project" value="UniProtKB-KW"/>
</dbReference>
<accession>A0ABT6VBF1</accession>
<organism evidence="2 3">
    <name type="scientific">Flavobacterium algoritolerans</name>
    <dbReference type="NCBI Taxonomy" id="3041254"/>
    <lineage>
        <taxon>Bacteria</taxon>
        <taxon>Pseudomonadati</taxon>
        <taxon>Bacteroidota</taxon>
        <taxon>Flavobacteriia</taxon>
        <taxon>Flavobacteriales</taxon>
        <taxon>Flavobacteriaceae</taxon>
        <taxon>Flavobacterium</taxon>
    </lineage>
</organism>
<keyword evidence="3" id="KW-1185">Reference proteome</keyword>
<sequence length="276" mass="32161">MVKPVVSIIVPCYNQGQYLDAALQSVVEQTYQDWEAIIVNDGSLDHTEEVAFQWVNKDKRFIYYANENQGLVKTRNFAISKAKGKYILPLDSDNQLINDFIESAVNAFVQNKKIGVVHGDAIFFGLKEGYWKVPQYNYEKMLVDNIIDSCAIYKKSLWEAVGGYDVNLPHNGLEDWEFWIALGNLNTVFHHLNKVTFKYFVAPNSMIKNFTDDMAMDTRNYLVRKYFKQYRAHYEKLYHENRELKGILKNKKFIINLVVKKISGFTIFKSKGNNYL</sequence>
<proteinExistence type="predicted"/>
<dbReference type="InterPro" id="IPR029044">
    <property type="entry name" value="Nucleotide-diphossugar_trans"/>
</dbReference>
<dbReference type="PANTHER" id="PTHR43685">
    <property type="entry name" value="GLYCOSYLTRANSFERASE"/>
    <property type="match status" value="1"/>
</dbReference>
<dbReference type="RefSeq" id="WP_282717930.1">
    <property type="nucleotide sequence ID" value="NZ_JASCRZ010000005.1"/>
</dbReference>
<dbReference type="Pfam" id="PF00535">
    <property type="entry name" value="Glycos_transf_2"/>
    <property type="match status" value="1"/>
</dbReference>
<name>A0ABT6VBF1_9FLAO</name>
<reference evidence="2 3" key="1">
    <citation type="submission" date="2023-04" db="EMBL/GenBank/DDBJ databases">
        <title>Two novel species of Flavobacterium.</title>
        <authorList>
            <person name="Liu Q."/>
            <person name="Xin Y.-H."/>
        </authorList>
    </citation>
    <scope>NUCLEOTIDE SEQUENCE [LARGE SCALE GENOMIC DNA]</scope>
    <source>
        <strain evidence="2 3">LB1P51</strain>
    </source>
</reference>
<dbReference type="SUPFAM" id="SSF53448">
    <property type="entry name" value="Nucleotide-diphospho-sugar transferases"/>
    <property type="match status" value="1"/>
</dbReference>
<keyword evidence="2" id="KW-0808">Transferase</keyword>